<evidence type="ECO:0000259" key="6">
    <source>
        <dbReference type="SMART" id="SM00464"/>
    </source>
</evidence>
<dbReference type="InterPro" id="IPR001841">
    <property type="entry name" value="Znf_RING"/>
</dbReference>
<dbReference type="Pfam" id="PF13923">
    <property type="entry name" value="zf-C3HC4_2"/>
    <property type="match status" value="1"/>
</dbReference>
<accession>A0A225AGI8</accession>
<dbReference type="SUPFAM" id="SSF88697">
    <property type="entry name" value="PUA domain-like"/>
    <property type="match status" value="1"/>
</dbReference>
<feature type="domain" description="Lon N-terminal" evidence="6">
    <location>
        <begin position="343"/>
        <end position="585"/>
    </location>
</feature>
<dbReference type="Pfam" id="PF13445">
    <property type="entry name" value="zf-RING_UBOX"/>
    <property type="match status" value="1"/>
</dbReference>
<evidence type="ECO:0000313" key="8">
    <source>
        <dbReference type="Proteomes" id="UP000214365"/>
    </source>
</evidence>
<feature type="domain" description="RING-type" evidence="5">
    <location>
        <begin position="52"/>
        <end position="99"/>
    </location>
</feature>
<dbReference type="InterPro" id="IPR027370">
    <property type="entry name" value="Znf-RING_euk"/>
</dbReference>
<dbReference type="InterPro" id="IPR015947">
    <property type="entry name" value="PUA-like_sf"/>
</dbReference>
<reference evidence="7 8" key="1">
    <citation type="submission" date="2015-06" db="EMBL/GenBank/DDBJ databases">
        <title>Talaromyces atroroseus IBT 11181 draft genome.</title>
        <authorList>
            <person name="Rasmussen K.B."/>
            <person name="Rasmussen S."/>
            <person name="Petersen B."/>
            <person name="Sicheritz-Ponten T."/>
            <person name="Mortensen U.H."/>
            <person name="Thrane U."/>
        </authorList>
    </citation>
    <scope>NUCLEOTIDE SEQUENCE [LARGE SCALE GENOMIC DNA]</scope>
    <source>
        <strain evidence="7 8">IBT 11181</strain>
    </source>
</reference>
<keyword evidence="3" id="KW-0862">Zinc</keyword>
<dbReference type="SUPFAM" id="SSF57850">
    <property type="entry name" value="RING/U-box"/>
    <property type="match status" value="2"/>
</dbReference>
<evidence type="ECO:0000256" key="1">
    <source>
        <dbReference type="ARBA" id="ARBA00022723"/>
    </source>
</evidence>
<dbReference type="InterPro" id="IPR017907">
    <property type="entry name" value="Znf_RING_CS"/>
</dbReference>
<evidence type="ECO:0000256" key="2">
    <source>
        <dbReference type="ARBA" id="ARBA00022771"/>
    </source>
</evidence>
<organism evidence="7 8">
    <name type="scientific">Talaromyces atroroseus</name>
    <dbReference type="NCBI Taxonomy" id="1441469"/>
    <lineage>
        <taxon>Eukaryota</taxon>
        <taxon>Fungi</taxon>
        <taxon>Dikarya</taxon>
        <taxon>Ascomycota</taxon>
        <taxon>Pezizomycotina</taxon>
        <taxon>Eurotiomycetes</taxon>
        <taxon>Eurotiomycetidae</taxon>
        <taxon>Eurotiales</taxon>
        <taxon>Trichocomaceae</taxon>
        <taxon>Talaromyces</taxon>
        <taxon>Talaromyces sect. Trachyspermi</taxon>
    </lineage>
</organism>
<keyword evidence="2" id="KW-0863">Zinc-finger</keyword>
<keyword evidence="1" id="KW-0479">Metal-binding</keyword>
<evidence type="ECO:0000256" key="3">
    <source>
        <dbReference type="ARBA" id="ARBA00022833"/>
    </source>
</evidence>
<dbReference type="SMART" id="SM00464">
    <property type="entry name" value="LON"/>
    <property type="match status" value="1"/>
</dbReference>
<dbReference type="RefSeq" id="XP_020117355.1">
    <property type="nucleotide sequence ID" value="XM_020262543.1"/>
</dbReference>
<dbReference type="Gene3D" id="3.30.40.10">
    <property type="entry name" value="Zinc/RING finger domain, C3HC4 (zinc finger)"/>
    <property type="match status" value="2"/>
</dbReference>
<dbReference type="PANTHER" id="PTHR23327:SF42">
    <property type="entry name" value="LON PEPTIDASE N-TERMINAL DOMAIN AND RING FINGER PROTEIN C14F5.10C"/>
    <property type="match status" value="1"/>
</dbReference>
<feature type="region of interest" description="Disordered" evidence="4">
    <location>
        <begin position="477"/>
        <end position="503"/>
    </location>
</feature>
<evidence type="ECO:0000259" key="5">
    <source>
        <dbReference type="SMART" id="SM00184"/>
    </source>
</evidence>
<dbReference type="PROSITE" id="PS00518">
    <property type="entry name" value="ZF_RING_1"/>
    <property type="match status" value="1"/>
</dbReference>
<feature type="region of interest" description="Disordered" evidence="4">
    <location>
        <begin position="1"/>
        <end position="42"/>
    </location>
</feature>
<dbReference type="Proteomes" id="UP000214365">
    <property type="component" value="Unassembled WGS sequence"/>
</dbReference>
<dbReference type="Gene3D" id="2.30.130.40">
    <property type="entry name" value="LON domain-like"/>
    <property type="match status" value="1"/>
</dbReference>
<gene>
    <name evidence="7" type="ORF">UA08_07628</name>
</gene>
<dbReference type="CDD" id="cd16514">
    <property type="entry name" value="RING-HC_LONFs_rpt2"/>
    <property type="match status" value="1"/>
</dbReference>
<dbReference type="InterPro" id="IPR046336">
    <property type="entry name" value="Lon_prtase_N_sf"/>
</dbReference>
<dbReference type="InterPro" id="IPR013083">
    <property type="entry name" value="Znf_RING/FYVE/PHD"/>
</dbReference>
<comment type="caution">
    <text evidence="7">The sequence shown here is derived from an EMBL/GenBank/DDBJ whole genome shotgun (WGS) entry which is preliminary data.</text>
</comment>
<dbReference type="STRING" id="1441469.A0A225AGI8"/>
<dbReference type="GeneID" id="31007384"/>
<dbReference type="SMART" id="SM00184">
    <property type="entry name" value="RING"/>
    <property type="match status" value="2"/>
</dbReference>
<keyword evidence="8" id="KW-1185">Reference proteome</keyword>
<proteinExistence type="predicted"/>
<dbReference type="AlphaFoldDB" id="A0A225AGI8"/>
<dbReference type="OrthoDB" id="264917at2759"/>
<name>A0A225AGI8_TALAT</name>
<dbReference type="PANTHER" id="PTHR23327">
    <property type="entry name" value="RING FINGER PROTEIN 127"/>
    <property type="match status" value="1"/>
</dbReference>
<feature type="compositionally biased region" description="Polar residues" evidence="4">
    <location>
        <begin position="1"/>
        <end position="14"/>
    </location>
</feature>
<dbReference type="Gene3D" id="1.20.58.1480">
    <property type="match status" value="1"/>
</dbReference>
<protein>
    <recommendedName>
        <fullName evidence="9">RING-type domain-containing protein</fullName>
    </recommendedName>
</protein>
<dbReference type="InterPro" id="IPR003111">
    <property type="entry name" value="Lon_prtase_N"/>
</dbReference>
<dbReference type="Pfam" id="PF02190">
    <property type="entry name" value="LON_substr_bdg"/>
    <property type="match status" value="1"/>
</dbReference>
<sequence>MSTNPSSDATSHQSHPADLKLEESASEMPPKTTGSEEDTNPNPHWLIEAIQCPLCARPLKTPIRLPCGKTICRSCLPPLKRREGISYPQGEGRKEGFICPWEHGDLEQNENTKDYESSPEHALADCGVDVVLSKIMDVFERVLQEHANTTTPDIQAYWKLGPYPPIARPSEGENDADSAVIAASLKAPTTSAIIKLGRYLGTYKLSQEGNLPITAKDVVYVDNVTSSEEEPLNDSNAKLDALVLKQLKQGIREELDCQVCYGLIYEPWTSLCGHTFCRDCADRVLDHSNLCPFCRKRMYISSAKGHYSLHDILHFFLWRVFTNETIARREANQADYGTKADTEMPLFVCTLAYPSMLTFLHIFEPRYRLLIRRALDYGNNKFGMAIANPDAESVNVQDNNNSGNDMEHAPFKQYGTIVTIARSEFLPDGRIIVTAMGMSKFKALRWGVTDGYYTAEIERVDDISWEEEENIEAREVAAAAATATTDSNAPSQPEEEPSKGASLESLSTQQLMQFCMDFVEKRSADASPATQRRILGAYGAPPTDPAIFPYWFASALPIPEEEAYKLLPLTSVRERLKLVATWPEMFDSRWYGIFHLL</sequence>
<evidence type="ECO:0000313" key="7">
    <source>
        <dbReference type="EMBL" id="OKL57234.1"/>
    </source>
</evidence>
<feature type="domain" description="RING-type" evidence="5">
    <location>
        <begin position="257"/>
        <end position="294"/>
    </location>
</feature>
<dbReference type="EMBL" id="LFMY01000012">
    <property type="protein sequence ID" value="OKL57234.1"/>
    <property type="molecule type" value="Genomic_DNA"/>
</dbReference>
<evidence type="ECO:0008006" key="9">
    <source>
        <dbReference type="Google" id="ProtNLM"/>
    </source>
</evidence>
<evidence type="ECO:0000256" key="4">
    <source>
        <dbReference type="SAM" id="MobiDB-lite"/>
    </source>
</evidence>
<dbReference type="GO" id="GO:0008270">
    <property type="term" value="F:zinc ion binding"/>
    <property type="evidence" value="ECO:0007669"/>
    <property type="project" value="UniProtKB-KW"/>
</dbReference>